<evidence type="ECO:0000313" key="4">
    <source>
        <dbReference type="Proteomes" id="UP000823908"/>
    </source>
</evidence>
<reference evidence="3" key="2">
    <citation type="submission" date="2021-04" db="EMBL/GenBank/DDBJ databases">
        <authorList>
            <person name="Gilroy R."/>
        </authorList>
    </citation>
    <scope>NUCLEOTIDE SEQUENCE</scope>
    <source>
        <strain evidence="3">ChiHjej10B9-4811</strain>
    </source>
</reference>
<name>A0A9D2UGG0_9MICC</name>
<accession>A0A9D2UGG0</accession>
<dbReference type="AlphaFoldDB" id="A0A9D2UGG0"/>
<feature type="chain" id="PRO_5039301338" evidence="2">
    <location>
        <begin position="21"/>
        <end position="354"/>
    </location>
</feature>
<comment type="caution">
    <text evidence="3">The sequence shown here is derived from an EMBL/GenBank/DDBJ whole genome shotgun (WGS) entry which is preliminary data.</text>
</comment>
<sequence>MHTRHTRFLALMILSALALAGCSATPAEEPASETSTPTTVASSSSASASPTPSASAAVSSPAPATSTASPSASASATASAPEQSSRANAPKSEVLGGGDQIFAHRYVALYGNPGGPSLGVLGEQGPAESVARVKNLAAEYQAHTDEKVIPAFEIITTVASSAPGPDGDYSDEATIESLRPLIDEARKNGVYVILDFQPGRSTFTEQVKQYEELLKEPHVGLGIDPEWRIYPGQVHLQQIGTVDASEINETLEYLAALTDKHRLPQKMVVLHQFTHSMITNRAALDTSHPELALTLHADGHGMPELKDSTYQELIRDLDPAIKPSWKNFYDEDTPTLTPAQTYALTPKPYVVTYQ</sequence>
<dbReference type="Gene3D" id="3.20.20.150">
    <property type="entry name" value="Divalent-metal-dependent TIM barrel enzymes"/>
    <property type="match status" value="1"/>
</dbReference>
<keyword evidence="3" id="KW-0413">Isomerase</keyword>
<protein>
    <submittedName>
        <fullName evidence="3">Sugar phosphate isomerase/epimerase</fullName>
    </submittedName>
</protein>
<gene>
    <name evidence="3" type="ORF">H9908_09110</name>
</gene>
<evidence type="ECO:0000256" key="2">
    <source>
        <dbReference type="SAM" id="SignalP"/>
    </source>
</evidence>
<reference evidence="3" key="1">
    <citation type="journal article" date="2021" name="PeerJ">
        <title>Extensive microbial diversity within the chicken gut microbiome revealed by metagenomics and culture.</title>
        <authorList>
            <person name="Gilroy R."/>
            <person name="Ravi A."/>
            <person name="Getino M."/>
            <person name="Pursley I."/>
            <person name="Horton D.L."/>
            <person name="Alikhan N.F."/>
            <person name="Baker D."/>
            <person name="Gharbi K."/>
            <person name="Hall N."/>
            <person name="Watson M."/>
            <person name="Adriaenssens E.M."/>
            <person name="Foster-Nyarko E."/>
            <person name="Jarju S."/>
            <person name="Secka A."/>
            <person name="Antonio M."/>
            <person name="Oren A."/>
            <person name="Chaudhuri R.R."/>
            <person name="La Ragione R."/>
            <person name="Hildebrand F."/>
            <person name="Pallen M.J."/>
        </authorList>
    </citation>
    <scope>NUCLEOTIDE SEQUENCE</scope>
    <source>
        <strain evidence="3">ChiHjej10B9-4811</strain>
    </source>
</reference>
<evidence type="ECO:0000256" key="1">
    <source>
        <dbReference type="SAM" id="MobiDB-lite"/>
    </source>
</evidence>
<proteinExistence type="predicted"/>
<feature type="region of interest" description="Disordered" evidence="1">
    <location>
        <begin position="27"/>
        <end position="93"/>
    </location>
</feature>
<evidence type="ECO:0000313" key="3">
    <source>
        <dbReference type="EMBL" id="HJD52007.1"/>
    </source>
</evidence>
<feature type="signal peptide" evidence="2">
    <location>
        <begin position="1"/>
        <end position="20"/>
    </location>
</feature>
<keyword evidence="2" id="KW-0732">Signal</keyword>
<dbReference type="Proteomes" id="UP000823908">
    <property type="component" value="Unassembled WGS sequence"/>
</dbReference>
<dbReference type="PROSITE" id="PS51257">
    <property type="entry name" value="PROKAR_LIPOPROTEIN"/>
    <property type="match status" value="1"/>
</dbReference>
<dbReference type="EMBL" id="DWUS01000205">
    <property type="protein sequence ID" value="HJD52007.1"/>
    <property type="molecule type" value="Genomic_DNA"/>
</dbReference>
<organism evidence="3 4">
    <name type="scientific">Candidatus Rothia avistercoris</name>
    <dbReference type="NCBI Taxonomy" id="2840479"/>
    <lineage>
        <taxon>Bacteria</taxon>
        <taxon>Bacillati</taxon>
        <taxon>Actinomycetota</taxon>
        <taxon>Actinomycetes</taxon>
        <taxon>Micrococcales</taxon>
        <taxon>Micrococcaceae</taxon>
        <taxon>Rothia</taxon>
    </lineage>
</organism>
<feature type="compositionally biased region" description="Low complexity" evidence="1">
    <location>
        <begin position="27"/>
        <end position="85"/>
    </location>
</feature>
<dbReference type="GO" id="GO:0016853">
    <property type="term" value="F:isomerase activity"/>
    <property type="evidence" value="ECO:0007669"/>
    <property type="project" value="UniProtKB-KW"/>
</dbReference>